<dbReference type="PROSITE" id="PS50043">
    <property type="entry name" value="HTH_LUXR_2"/>
    <property type="match status" value="1"/>
</dbReference>
<reference evidence="7 8" key="1">
    <citation type="submission" date="2024-06" db="EMBL/GenBank/DDBJ databases">
        <title>Genomic Encyclopedia of Type Strains, Phase IV (KMG-IV): sequencing the most valuable type-strain genomes for metagenomic binning, comparative biology and taxonomic classification.</title>
        <authorList>
            <person name="Goeker M."/>
        </authorList>
    </citation>
    <scope>NUCLEOTIDE SEQUENCE [LARGE SCALE GENOMIC DNA]</scope>
    <source>
        <strain evidence="7 8">DSM 21331</strain>
    </source>
</reference>
<dbReference type="RefSeq" id="WP_238281266.1">
    <property type="nucleotide sequence ID" value="NZ_BPQL01000120.1"/>
</dbReference>
<dbReference type="SUPFAM" id="SSF46894">
    <property type="entry name" value="C-terminal effector domain of the bipartite response regulators"/>
    <property type="match status" value="1"/>
</dbReference>
<evidence type="ECO:0000256" key="2">
    <source>
        <dbReference type="ARBA" id="ARBA00023125"/>
    </source>
</evidence>
<feature type="region of interest" description="Disordered" evidence="4">
    <location>
        <begin position="143"/>
        <end position="163"/>
    </location>
</feature>
<dbReference type="InterPro" id="IPR011006">
    <property type="entry name" value="CheY-like_superfamily"/>
</dbReference>
<dbReference type="SMART" id="SM00448">
    <property type="entry name" value="REC"/>
    <property type="match status" value="1"/>
</dbReference>
<dbReference type="CDD" id="cd06170">
    <property type="entry name" value="LuxR_C_like"/>
    <property type="match status" value="1"/>
</dbReference>
<evidence type="ECO:0000313" key="7">
    <source>
        <dbReference type="EMBL" id="MET3691984.1"/>
    </source>
</evidence>
<evidence type="ECO:0000256" key="1">
    <source>
        <dbReference type="ARBA" id="ARBA00022553"/>
    </source>
</evidence>
<protein>
    <submittedName>
        <fullName evidence="7">DNA-binding NarL/FixJ family response regulator</fullName>
    </submittedName>
</protein>
<dbReference type="PROSITE" id="PS00622">
    <property type="entry name" value="HTH_LUXR_1"/>
    <property type="match status" value="1"/>
</dbReference>
<evidence type="ECO:0000259" key="5">
    <source>
        <dbReference type="PROSITE" id="PS50043"/>
    </source>
</evidence>
<name>A0ABV2L2D2_9HYPH</name>
<feature type="modified residue" description="4-aspartylphosphate" evidence="3">
    <location>
        <position position="61"/>
    </location>
</feature>
<feature type="domain" description="Response regulatory" evidence="6">
    <location>
        <begin position="10"/>
        <end position="126"/>
    </location>
</feature>
<keyword evidence="1 3" id="KW-0597">Phosphoprotein</keyword>
<sequence>MNDLPTDLIRVVLADDHPVVLAGIRALLNADPWVEVVGEATNGGEALPLIRSVAPDVAVIDVSMPGLNGLELTERLTGECPGTKVLVLTVHEDAAYVQPLLKAGARGYLLKRSAAEDLLRAVHAVATGGVYLDPSVAGHALGDGSAAAAGPKPAETGETLSPRETETLRLIAQGLSNKEIARRFEVSVKSVETYKARAAEKLGLRSRAEIIRYAASHGWLDALTLR</sequence>
<dbReference type="SMART" id="SM00421">
    <property type="entry name" value="HTH_LUXR"/>
    <property type="match status" value="1"/>
</dbReference>
<dbReference type="InterPro" id="IPR016032">
    <property type="entry name" value="Sig_transdc_resp-reg_C-effctor"/>
</dbReference>
<comment type="caution">
    <text evidence="7">The sequence shown here is derived from an EMBL/GenBank/DDBJ whole genome shotgun (WGS) entry which is preliminary data.</text>
</comment>
<dbReference type="Pfam" id="PF00072">
    <property type="entry name" value="Response_reg"/>
    <property type="match status" value="1"/>
</dbReference>
<dbReference type="GO" id="GO:0003677">
    <property type="term" value="F:DNA binding"/>
    <property type="evidence" value="ECO:0007669"/>
    <property type="project" value="UniProtKB-KW"/>
</dbReference>
<evidence type="ECO:0000256" key="3">
    <source>
        <dbReference type="PROSITE-ProRule" id="PRU00169"/>
    </source>
</evidence>
<accession>A0ABV2L2D2</accession>
<dbReference type="Proteomes" id="UP001549145">
    <property type="component" value="Unassembled WGS sequence"/>
</dbReference>
<dbReference type="EMBL" id="JBEPMM010000003">
    <property type="protein sequence ID" value="MET3691984.1"/>
    <property type="molecule type" value="Genomic_DNA"/>
</dbReference>
<dbReference type="InterPro" id="IPR001789">
    <property type="entry name" value="Sig_transdc_resp-reg_receiver"/>
</dbReference>
<evidence type="ECO:0000313" key="8">
    <source>
        <dbReference type="Proteomes" id="UP001549145"/>
    </source>
</evidence>
<dbReference type="InterPro" id="IPR058245">
    <property type="entry name" value="NreC/VraR/RcsB-like_REC"/>
</dbReference>
<dbReference type="InterPro" id="IPR000792">
    <property type="entry name" value="Tscrpt_reg_LuxR_C"/>
</dbReference>
<dbReference type="PANTHER" id="PTHR43214">
    <property type="entry name" value="TWO-COMPONENT RESPONSE REGULATOR"/>
    <property type="match status" value="1"/>
</dbReference>
<gene>
    <name evidence="7" type="ORF">ABID43_001515</name>
</gene>
<keyword evidence="8" id="KW-1185">Reference proteome</keyword>
<dbReference type="PROSITE" id="PS50110">
    <property type="entry name" value="RESPONSE_REGULATORY"/>
    <property type="match status" value="1"/>
</dbReference>
<keyword evidence="2 7" id="KW-0238">DNA-binding</keyword>
<dbReference type="PANTHER" id="PTHR43214:SF43">
    <property type="entry name" value="TWO-COMPONENT RESPONSE REGULATOR"/>
    <property type="match status" value="1"/>
</dbReference>
<organism evidence="7 8">
    <name type="scientific">Methylobacterium goesingense</name>
    <dbReference type="NCBI Taxonomy" id="243690"/>
    <lineage>
        <taxon>Bacteria</taxon>
        <taxon>Pseudomonadati</taxon>
        <taxon>Pseudomonadota</taxon>
        <taxon>Alphaproteobacteria</taxon>
        <taxon>Hyphomicrobiales</taxon>
        <taxon>Methylobacteriaceae</taxon>
        <taxon>Methylobacterium</taxon>
    </lineage>
</organism>
<dbReference type="PRINTS" id="PR00038">
    <property type="entry name" value="HTHLUXR"/>
</dbReference>
<proteinExistence type="predicted"/>
<evidence type="ECO:0000259" key="6">
    <source>
        <dbReference type="PROSITE" id="PS50110"/>
    </source>
</evidence>
<dbReference type="Gene3D" id="3.40.50.2300">
    <property type="match status" value="1"/>
</dbReference>
<dbReference type="SUPFAM" id="SSF52172">
    <property type="entry name" value="CheY-like"/>
    <property type="match status" value="1"/>
</dbReference>
<feature type="domain" description="HTH luxR-type" evidence="5">
    <location>
        <begin position="153"/>
        <end position="218"/>
    </location>
</feature>
<dbReference type="CDD" id="cd17535">
    <property type="entry name" value="REC_NarL-like"/>
    <property type="match status" value="1"/>
</dbReference>
<dbReference type="InterPro" id="IPR039420">
    <property type="entry name" value="WalR-like"/>
</dbReference>
<evidence type="ECO:0000256" key="4">
    <source>
        <dbReference type="SAM" id="MobiDB-lite"/>
    </source>
</evidence>
<dbReference type="Pfam" id="PF00196">
    <property type="entry name" value="GerE"/>
    <property type="match status" value="1"/>
</dbReference>